<keyword evidence="1" id="KW-0812">Transmembrane</keyword>
<accession>A0A1M6PFB9</accession>
<reference evidence="2 3" key="1">
    <citation type="submission" date="2016-11" db="EMBL/GenBank/DDBJ databases">
        <authorList>
            <person name="Jaros S."/>
            <person name="Januszkiewicz K."/>
            <person name="Wedrychowicz H."/>
        </authorList>
    </citation>
    <scope>NUCLEOTIDE SEQUENCE [LARGE SCALE GENOMIC DNA]</scope>
    <source>
        <strain evidence="2 3">DSM 21758</strain>
    </source>
</reference>
<evidence type="ECO:0000313" key="2">
    <source>
        <dbReference type="EMBL" id="SHK06592.1"/>
    </source>
</evidence>
<sequence length="65" mass="6900">MAEKVKRILEFTEADVKYTAYGIVTGCGVGTILGLFFENVVLAFSLGGVIGIIAATIFSTIKKLT</sequence>
<name>A0A1M6PFB9_9CLOT</name>
<protein>
    <submittedName>
        <fullName evidence="2">Uncharacterized protein</fullName>
    </submittedName>
</protein>
<keyword evidence="1" id="KW-0472">Membrane</keyword>
<feature type="transmembrane region" description="Helical" evidence="1">
    <location>
        <begin position="43"/>
        <end position="61"/>
    </location>
</feature>
<evidence type="ECO:0000313" key="3">
    <source>
        <dbReference type="Proteomes" id="UP000184310"/>
    </source>
</evidence>
<keyword evidence="1" id="KW-1133">Transmembrane helix</keyword>
<proteinExistence type="predicted"/>
<evidence type="ECO:0000256" key="1">
    <source>
        <dbReference type="SAM" id="Phobius"/>
    </source>
</evidence>
<dbReference type="AlphaFoldDB" id="A0A1M6PFB9"/>
<dbReference type="Proteomes" id="UP000184310">
    <property type="component" value="Unassembled WGS sequence"/>
</dbReference>
<keyword evidence="3" id="KW-1185">Reference proteome</keyword>
<organism evidence="2 3">
    <name type="scientific">Clostridium cavendishii DSM 21758</name>
    <dbReference type="NCBI Taxonomy" id="1121302"/>
    <lineage>
        <taxon>Bacteria</taxon>
        <taxon>Bacillati</taxon>
        <taxon>Bacillota</taxon>
        <taxon>Clostridia</taxon>
        <taxon>Eubacteriales</taxon>
        <taxon>Clostridiaceae</taxon>
        <taxon>Clostridium</taxon>
    </lineage>
</organism>
<dbReference type="EMBL" id="FQZB01000013">
    <property type="protein sequence ID" value="SHK06592.1"/>
    <property type="molecule type" value="Genomic_DNA"/>
</dbReference>
<dbReference type="OrthoDB" id="9977600at2"/>
<feature type="transmembrane region" description="Helical" evidence="1">
    <location>
        <begin position="20"/>
        <end position="37"/>
    </location>
</feature>
<gene>
    <name evidence="2" type="ORF">SAMN02745163_03136</name>
</gene>
<dbReference type="RefSeq" id="WP_072989843.1">
    <property type="nucleotide sequence ID" value="NZ_FQZB01000013.1"/>
</dbReference>